<comment type="caution">
    <text evidence="1">The sequence shown here is derived from an EMBL/GenBank/DDBJ whole genome shotgun (WGS) entry which is preliminary data.</text>
</comment>
<reference evidence="1 2" key="1">
    <citation type="submission" date="2015-12" db="EMBL/GenBank/DDBJ databases">
        <title>Genome sequence of Oceanibaculum pacificum MCCC 1A02656.</title>
        <authorList>
            <person name="Lu L."/>
            <person name="Lai Q."/>
            <person name="Shao Z."/>
            <person name="Qian P."/>
        </authorList>
    </citation>
    <scope>NUCLEOTIDE SEQUENCE [LARGE SCALE GENOMIC DNA]</scope>
    <source>
        <strain evidence="1 2">MCCC 1A02656</strain>
    </source>
</reference>
<sequence length="187" mass="21746">MPEFLHSDRLRQLHDYYVRLTRQAKGYPSRLALDPSAVKTALPIVYLSNVTQVENQARFPFRLVGSQLVELFRQDSTGRYIRDMQLGGWEHHIRDAHLRVLESGAPVLTVKKMTLNNGREYFAEHLAMPMRLDDERIGLIFGGLEMVRIEQRVLRMDLEQIDWARDLHGVDVLERRELSPEEPAEAV</sequence>
<proteinExistence type="predicted"/>
<dbReference type="AlphaFoldDB" id="A0A154VTX9"/>
<dbReference type="STRING" id="580166.AUP43_12190"/>
<protein>
    <recommendedName>
        <fullName evidence="3">PAS domain-containing protein</fullName>
    </recommendedName>
</protein>
<organism evidence="1 2">
    <name type="scientific">Oceanibaculum pacificum</name>
    <dbReference type="NCBI Taxonomy" id="580166"/>
    <lineage>
        <taxon>Bacteria</taxon>
        <taxon>Pseudomonadati</taxon>
        <taxon>Pseudomonadota</taxon>
        <taxon>Alphaproteobacteria</taxon>
        <taxon>Rhodospirillales</taxon>
        <taxon>Oceanibaculaceae</taxon>
        <taxon>Oceanibaculum</taxon>
    </lineage>
</organism>
<keyword evidence="2" id="KW-1185">Reference proteome</keyword>
<evidence type="ECO:0000313" key="2">
    <source>
        <dbReference type="Proteomes" id="UP000076400"/>
    </source>
</evidence>
<gene>
    <name evidence="1" type="ORF">AUP43_12190</name>
</gene>
<name>A0A154VTX9_9PROT</name>
<dbReference type="Pfam" id="PF07310">
    <property type="entry name" value="PAS_5"/>
    <property type="match status" value="1"/>
</dbReference>
<dbReference type="InterPro" id="IPR009922">
    <property type="entry name" value="DUF1457"/>
</dbReference>
<evidence type="ECO:0008006" key="3">
    <source>
        <dbReference type="Google" id="ProtNLM"/>
    </source>
</evidence>
<evidence type="ECO:0000313" key="1">
    <source>
        <dbReference type="EMBL" id="KZD04688.1"/>
    </source>
</evidence>
<dbReference type="Proteomes" id="UP000076400">
    <property type="component" value="Unassembled WGS sequence"/>
</dbReference>
<dbReference type="EMBL" id="LPXN01000135">
    <property type="protein sequence ID" value="KZD04688.1"/>
    <property type="molecule type" value="Genomic_DNA"/>
</dbReference>
<accession>A0A154VTX9</accession>
<dbReference type="RefSeq" id="WP_067558432.1">
    <property type="nucleotide sequence ID" value="NZ_LPXN01000135.1"/>
</dbReference>